<reference evidence="2" key="1">
    <citation type="journal article" date="2015" name="Nature">
        <title>Complex archaea that bridge the gap between prokaryotes and eukaryotes.</title>
        <authorList>
            <person name="Spang A."/>
            <person name="Saw J.H."/>
            <person name="Jorgensen S.L."/>
            <person name="Zaremba-Niedzwiedzka K."/>
            <person name="Martijn J."/>
            <person name="Lind A.E."/>
            <person name="van Eijk R."/>
            <person name="Schleper C."/>
            <person name="Guy L."/>
            <person name="Ettema T.J."/>
        </authorList>
    </citation>
    <scope>NUCLEOTIDE SEQUENCE</scope>
</reference>
<feature type="transmembrane region" description="Helical" evidence="1">
    <location>
        <begin position="13"/>
        <end position="34"/>
    </location>
</feature>
<evidence type="ECO:0000313" key="2">
    <source>
        <dbReference type="EMBL" id="KKN07719.1"/>
    </source>
</evidence>
<protein>
    <submittedName>
        <fullName evidence="2">Uncharacterized protein</fullName>
    </submittedName>
</protein>
<keyword evidence="1" id="KW-1133">Transmembrane helix</keyword>
<sequence>MLAETTWPQVFKIVLAVAIMFGVIISGMWLLFCLRPKRGTKDD</sequence>
<keyword evidence="1" id="KW-0472">Membrane</keyword>
<name>A0A0F9MPX4_9ZZZZ</name>
<keyword evidence="1" id="KW-0812">Transmembrane</keyword>
<organism evidence="2">
    <name type="scientific">marine sediment metagenome</name>
    <dbReference type="NCBI Taxonomy" id="412755"/>
    <lineage>
        <taxon>unclassified sequences</taxon>
        <taxon>metagenomes</taxon>
        <taxon>ecological metagenomes</taxon>
    </lineage>
</organism>
<accession>A0A0F9MPX4</accession>
<gene>
    <name evidence="2" type="ORF">LCGC14_1063970</name>
</gene>
<dbReference type="AlphaFoldDB" id="A0A0F9MPX4"/>
<comment type="caution">
    <text evidence="2">The sequence shown here is derived from an EMBL/GenBank/DDBJ whole genome shotgun (WGS) entry which is preliminary data.</text>
</comment>
<dbReference type="EMBL" id="LAZR01004536">
    <property type="protein sequence ID" value="KKN07719.1"/>
    <property type="molecule type" value="Genomic_DNA"/>
</dbReference>
<proteinExistence type="predicted"/>
<evidence type="ECO:0000256" key="1">
    <source>
        <dbReference type="SAM" id="Phobius"/>
    </source>
</evidence>